<comment type="caution">
    <text evidence="1">The sequence shown here is derived from an EMBL/GenBank/DDBJ whole genome shotgun (WGS) entry which is preliminary data.</text>
</comment>
<keyword evidence="2" id="KW-1185">Reference proteome</keyword>
<gene>
    <name evidence="1" type="ORF">BXZ70DRAFT_903671</name>
</gene>
<protein>
    <submittedName>
        <fullName evidence="1">Cyclic phosphodiesterase-like protein-domain-containing protein</fullName>
    </submittedName>
</protein>
<dbReference type="Pfam" id="PF07823">
    <property type="entry name" value="CPDase"/>
    <property type="match status" value="1"/>
</dbReference>
<dbReference type="AlphaFoldDB" id="A0A8K0XU20"/>
<evidence type="ECO:0000313" key="2">
    <source>
        <dbReference type="Proteomes" id="UP000813824"/>
    </source>
</evidence>
<accession>A0A8K0XU20</accession>
<dbReference type="InterPro" id="IPR009097">
    <property type="entry name" value="Cyclic_Pdiesterase"/>
</dbReference>
<dbReference type="Proteomes" id="UP000813824">
    <property type="component" value="Unassembled WGS sequence"/>
</dbReference>
<dbReference type="PANTHER" id="PTHR28141">
    <property type="entry name" value="2',3'-CYCLIC-NUCLEOTIDE 3'-PHOSPHODIESTERASE"/>
    <property type="match status" value="1"/>
</dbReference>
<dbReference type="SUPFAM" id="SSF55144">
    <property type="entry name" value="LigT-like"/>
    <property type="match status" value="1"/>
</dbReference>
<dbReference type="InterPro" id="IPR012386">
    <property type="entry name" value="Cyclic-nucl_3Pdiesterase"/>
</dbReference>
<dbReference type="GO" id="GO:0009187">
    <property type="term" value="P:cyclic nucleotide metabolic process"/>
    <property type="evidence" value="ECO:0007669"/>
    <property type="project" value="TreeGrafter"/>
</dbReference>
<dbReference type="OrthoDB" id="514292at2759"/>
<dbReference type="PANTHER" id="PTHR28141:SF1">
    <property type="entry name" value="2',3'-CYCLIC-NUCLEOTIDE 3'-PHOSPHODIESTERASE"/>
    <property type="match status" value="1"/>
</dbReference>
<name>A0A8K0XU20_9AGAR</name>
<dbReference type="GO" id="GO:0004113">
    <property type="term" value="F:2',3'-cyclic-nucleotide 3'-phosphodiesterase activity"/>
    <property type="evidence" value="ECO:0007669"/>
    <property type="project" value="TreeGrafter"/>
</dbReference>
<organism evidence="1 2">
    <name type="scientific">Cristinia sonorae</name>
    <dbReference type="NCBI Taxonomy" id="1940300"/>
    <lineage>
        <taxon>Eukaryota</taxon>
        <taxon>Fungi</taxon>
        <taxon>Dikarya</taxon>
        <taxon>Basidiomycota</taxon>
        <taxon>Agaricomycotina</taxon>
        <taxon>Agaricomycetes</taxon>
        <taxon>Agaricomycetidae</taxon>
        <taxon>Agaricales</taxon>
        <taxon>Pleurotineae</taxon>
        <taxon>Stephanosporaceae</taxon>
        <taxon>Cristinia</taxon>
    </lineage>
</organism>
<dbReference type="Gene3D" id="3.90.1140.10">
    <property type="entry name" value="Cyclic phosphodiesterase"/>
    <property type="match status" value="1"/>
</dbReference>
<dbReference type="EMBL" id="JAEVFJ010000002">
    <property type="protein sequence ID" value="KAH8106859.1"/>
    <property type="molecule type" value="Genomic_DNA"/>
</dbReference>
<sequence>MRRTFSAQTCLEHLQARTQDVVTKSMLAKGGKRKAANTEGMGKTWWKKSIEWLDKKSDASRIRTCALKEEQIVVEVESRTSLWLVPDPDGDAIKLSRIMDEEITTVKSPSSFPHFHPHITLTTVPSTTSESVLRDAVKPSQPTVPIRFQSLDVGNKYFMSVYVTVHRTPELVALRDHLSNVLGEKTVPPIPHMSLYYIDDPDAADRQKVADILQRDRVIDGPDGSSVRLDCTEGDERGVDVLDGFVGHEIWIMLCDGPVDTWKRIGEPITL</sequence>
<reference evidence="1" key="1">
    <citation type="journal article" date="2021" name="New Phytol.">
        <title>Evolutionary innovations through gain and loss of genes in the ectomycorrhizal Boletales.</title>
        <authorList>
            <person name="Wu G."/>
            <person name="Miyauchi S."/>
            <person name="Morin E."/>
            <person name="Kuo A."/>
            <person name="Drula E."/>
            <person name="Varga T."/>
            <person name="Kohler A."/>
            <person name="Feng B."/>
            <person name="Cao Y."/>
            <person name="Lipzen A."/>
            <person name="Daum C."/>
            <person name="Hundley H."/>
            <person name="Pangilinan J."/>
            <person name="Johnson J."/>
            <person name="Barry K."/>
            <person name="LaButti K."/>
            <person name="Ng V."/>
            <person name="Ahrendt S."/>
            <person name="Min B."/>
            <person name="Choi I.G."/>
            <person name="Park H."/>
            <person name="Plett J.M."/>
            <person name="Magnuson J."/>
            <person name="Spatafora J.W."/>
            <person name="Nagy L.G."/>
            <person name="Henrissat B."/>
            <person name="Grigoriev I.V."/>
            <person name="Yang Z.L."/>
            <person name="Xu J."/>
            <person name="Martin F.M."/>
        </authorList>
    </citation>
    <scope>NUCLEOTIDE SEQUENCE</scope>
    <source>
        <strain evidence="1">KKN 215</strain>
    </source>
</reference>
<proteinExistence type="predicted"/>
<evidence type="ECO:0000313" key="1">
    <source>
        <dbReference type="EMBL" id="KAH8106859.1"/>
    </source>
</evidence>